<organism evidence="1">
    <name type="scientific">marine sediment metagenome</name>
    <dbReference type="NCBI Taxonomy" id="412755"/>
    <lineage>
        <taxon>unclassified sequences</taxon>
        <taxon>metagenomes</taxon>
        <taxon>ecological metagenomes</taxon>
    </lineage>
</organism>
<evidence type="ECO:0000313" key="1">
    <source>
        <dbReference type="EMBL" id="GAF73645.1"/>
    </source>
</evidence>
<accession>X0TC56</accession>
<dbReference type="EMBL" id="BARS01006783">
    <property type="protein sequence ID" value="GAF73645.1"/>
    <property type="molecule type" value="Genomic_DNA"/>
</dbReference>
<gene>
    <name evidence="1" type="ORF">S01H1_13158</name>
</gene>
<comment type="caution">
    <text evidence="1">The sequence shown here is derived from an EMBL/GenBank/DDBJ whole genome shotgun (WGS) entry which is preliminary data.</text>
</comment>
<proteinExistence type="predicted"/>
<protein>
    <submittedName>
        <fullName evidence="1">Uncharacterized protein</fullName>
    </submittedName>
</protein>
<dbReference type="AlphaFoldDB" id="X0TC56"/>
<reference evidence="1" key="1">
    <citation type="journal article" date="2014" name="Front. Microbiol.">
        <title>High frequency of phylogenetically diverse reductive dehalogenase-homologous genes in deep subseafloor sedimentary metagenomes.</title>
        <authorList>
            <person name="Kawai M."/>
            <person name="Futagami T."/>
            <person name="Toyoda A."/>
            <person name="Takaki Y."/>
            <person name="Nishi S."/>
            <person name="Hori S."/>
            <person name="Arai W."/>
            <person name="Tsubouchi T."/>
            <person name="Morono Y."/>
            <person name="Uchiyama I."/>
            <person name="Ito T."/>
            <person name="Fujiyama A."/>
            <person name="Inagaki F."/>
            <person name="Takami H."/>
        </authorList>
    </citation>
    <scope>NUCLEOTIDE SEQUENCE</scope>
    <source>
        <strain evidence="1">Expedition CK06-06</strain>
    </source>
</reference>
<name>X0TC56_9ZZZZ</name>
<sequence>MAGGVIQSYHEFAAAMDELETLRQERHQHDEDLRVPHVKPYPYRNHVYKGPAPIPKPVMATDWFTENAQP</sequence>